<feature type="transmembrane region" description="Helical" evidence="1">
    <location>
        <begin position="43"/>
        <end position="61"/>
    </location>
</feature>
<accession>A0ABT4YMS4</accession>
<dbReference type="Pfam" id="PF09583">
    <property type="entry name" value="Phageshock_PspG"/>
    <property type="match status" value="1"/>
</dbReference>
<evidence type="ECO:0000313" key="2">
    <source>
        <dbReference type="EMBL" id="MDB1122846.1"/>
    </source>
</evidence>
<keyword evidence="1" id="KW-0472">Membrane</keyword>
<evidence type="ECO:0000256" key="1">
    <source>
        <dbReference type="SAM" id="Phobius"/>
    </source>
</evidence>
<dbReference type="InterPro" id="IPR014318">
    <property type="entry name" value="Phageshock_PspG"/>
</dbReference>
<dbReference type="RefSeq" id="WP_272132995.1">
    <property type="nucleotide sequence ID" value="NZ_JAQLOI010000001.1"/>
</dbReference>
<reference evidence="2 3" key="1">
    <citation type="submission" date="2023-01" db="EMBL/GenBank/DDBJ databases">
        <title>Vibrio sp. KJ40-1 sp.nov, isolated from marine algae.</title>
        <authorList>
            <person name="Butt M."/>
            <person name="Kim J.M.J."/>
            <person name="Jeon C.O.C."/>
        </authorList>
    </citation>
    <scope>NUCLEOTIDE SEQUENCE [LARGE SCALE GENOMIC DNA]</scope>
    <source>
        <strain evidence="2 3">KJ40-1</strain>
    </source>
</reference>
<keyword evidence="3" id="KW-1185">Reference proteome</keyword>
<name>A0ABT4YMS4_9VIBR</name>
<keyword evidence="1" id="KW-1133">Transmembrane helix</keyword>
<sequence length="69" mass="8047">MFELLFFIMFVGILFFTGLSMMTVFIALGVTMFVMFLMGMIGFVIKLLPWIIVIAIGVWFYKNYITTTR</sequence>
<organism evidence="2 3">
    <name type="scientific">Vibrio algarum</name>
    <dbReference type="NCBI Taxonomy" id="3020714"/>
    <lineage>
        <taxon>Bacteria</taxon>
        <taxon>Pseudomonadati</taxon>
        <taxon>Pseudomonadota</taxon>
        <taxon>Gammaproteobacteria</taxon>
        <taxon>Vibrionales</taxon>
        <taxon>Vibrionaceae</taxon>
        <taxon>Vibrio</taxon>
    </lineage>
</organism>
<comment type="caution">
    <text evidence="2">The sequence shown here is derived from an EMBL/GenBank/DDBJ whole genome shotgun (WGS) entry which is preliminary data.</text>
</comment>
<keyword evidence="1" id="KW-0812">Transmembrane</keyword>
<dbReference type="EMBL" id="JAQLOI010000001">
    <property type="protein sequence ID" value="MDB1122846.1"/>
    <property type="molecule type" value="Genomic_DNA"/>
</dbReference>
<evidence type="ECO:0000313" key="3">
    <source>
        <dbReference type="Proteomes" id="UP001210678"/>
    </source>
</evidence>
<gene>
    <name evidence="2" type="primary">pspG</name>
    <name evidence="2" type="ORF">PGX00_03700</name>
</gene>
<dbReference type="Proteomes" id="UP001210678">
    <property type="component" value="Unassembled WGS sequence"/>
</dbReference>
<proteinExistence type="predicted"/>
<protein>
    <submittedName>
        <fullName evidence="2">Envelope stress response protein PspG</fullName>
    </submittedName>
</protein>
<dbReference type="NCBIfam" id="TIGR02975">
    <property type="entry name" value="phageshock_pspG"/>
    <property type="match status" value="1"/>
</dbReference>
<feature type="transmembrane region" description="Helical" evidence="1">
    <location>
        <begin position="6"/>
        <end position="36"/>
    </location>
</feature>